<dbReference type="EMBL" id="JALHLF010000034">
    <property type="protein sequence ID" value="MCJ2183062.1"/>
    <property type="molecule type" value="Genomic_DNA"/>
</dbReference>
<name>A0ABT0BDF8_9SPHN</name>
<organism evidence="1 2">
    <name type="scientific">Novosphingobium organovorum</name>
    <dbReference type="NCBI Taxonomy" id="2930092"/>
    <lineage>
        <taxon>Bacteria</taxon>
        <taxon>Pseudomonadati</taxon>
        <taxon>Pseudomonadota</taxon>
        <taxon>Alphaproteobacteria</taxon>
        <taxon>Sphingomonadales</taxon>
        <taxon>Sphingomonadaceae</taxon>
        <taxon>Novosphingobium</taxon>
    </lineage>
</organism>
<protein>
    <submittedName>
        <fullName evidence="1">Uncharacterized protein</fullName>
    </submittedName>
</protein>
<dbReference type="RefSeq" id="WP_244020259.1">
    <property type="nucleotide sequence ID" value="NZ_JALHLF010000034.1"/>
</dbReference>
<dbReference type="Proteomes" id="UP001162881">
    <property type="component" value="Unassembled WGS sequence"/>
</dbReference>
<evidence type="ECO:0000313" key="2">
    <source>
        <dbReference type="Proteomes" id="UP001162881"/>
    </source>
</evidence>
<comment type="caution">
    <text evidence="1">The sequence shown here is derived from an EMBL/GenBank/DDBJ whole genome shotgun (WGS) entry which is preliminary data.</text>
</comment>
<keyword evidence="2" id="KW-1185">Reference proteome</keyword>
<proteinExistence type="predicted"/>
<evidence type="ECO:0000313" key="1">
    <source>
        <dbReference type="EMBL" id="MCJ2183062.1"/>
    </source>
</evidence>
<gene>
    <name evidence="1" type="ORF">MTR62_10215</name>
</gene>
<reference evidence="1" key="1">
    <citation type="submission" date="2022-03" db="EMBL/GenBank/DDBJ databases">
        <title>Identification of a novel bacterium isolated from mangrove sediments.</title>
        <authorList>
            <person name="Pan X."/>
        </authorList>
    </citation>
    <scope>NUCLEOTIDE SEQUENCE</scope>
    <source>
        <strain evidence="1">B1949</strain>
    </source>
</reference>
<sequence>MPLLTDAAIERVAWRLIDTSLPKAEWTHEAHFAAALWLLRHRPEWTGEEAMRALITRYNQVSGTPNTDTGGYHHTITLASLSGARARLAAAGAQASLAEVL</sequence>
<feature type="non-terminal residue" evidence="1">
    <location>
        <position position="101"/>
    </location>
</feature>
<accession>A0ABT0BDF8</accession>